<dbReference type="InterPro" id="IPR011249">
    <property type="entry name" value="Metalloenz_LuxS/M16"/>
</dbReference>
<feature type="domain" description="Peptidase M16 C-terminal" evidence="4">
    <location>
        <begin position="166"/>
        <end position="336"/>
    </location>
</feature>
<dbReference type="EMBL" id="LN483076">
    <property type="protein sequence ID" value="CEA04558.1"/>
    <property type="molecule type" value="Genomic_DNA"/>
</dbReference>
<sequence>MVKEYRCKNGVRIVEERMPTTRAVAIGIWVRAGSRYETPAENGITHFIEHMLFKGTTTRSAKDIAEIFDLVGGDLNAFTARDNTCYHATVLDEHAELAIDVLTDMFFNSTFDEVAIEKEKQVIYEEMAMDDDTPDEFVADHFWRALFPEQAMGAPILGTKETLATFTKQMICAYMAAHYLPENIVVSIAGNSNAKLIALIEEKFGTFTAQAKSVTSEVPRMVPTTLTLTKDVEQAQLMIAYPSLPRSAKNSACLTVVDTIIGGITSSRLFQQVREERGLAYTIYSYSSTYYDSGVWTVYCATQHHQLAKVMRVIEDVLQDIAINGVTEDEVARAKMHLQGSFVLNLESAEAHMQRNGEIYLNHLPHYDVDEVLLRLKGITTEQVNEVAKAMLQHTPSIATMIKEA</sequence>
<dbReference type="Pfam" id="PF05193">
    <property type="entry name" value="Peptidase_M16_C"/>
    <property type="match status" value="1"/>
</dbReference>
<comment type="similarity">
    <text evidence="1 2">Belongs to the peptidase M16 family.</text>
</comment>
<dbReference type="PANTHER" id="PTHR11851">
    <property type="entry name" value="METALLOPROTEASE"/>
    <property type="match status" value="1"/>
</dbReference>
<dbReference type="GO" id="GO:0046872">
    <property type="term" value="F:metal ion binding"/>
    <property type="evidence" value="ECO:0007669"/>
    <property type="project" value="InterPro"/>
</dbReference>
<dbReference type="InterPro" id="IPR007863">
    <property type="entry name" value="Peptidase_M16_C"/>
</dbReference>
<keyword evidence="5" id="KW-0378">Hydrolase</keyword>
<proteinExistence type="inferred from homology"/>
<protein>
    <submittedName>
        <fullName evidence="5">Putative zinc protease AlbF</fullName>
    </submittedName>
</protein>
<evidence type="ECO:0000313" key="5">
    <source>
        <dbReference type="EMBL" id="CEA04558.1"/>
    </source>
</evidence>
<reference evidence="5" key="1">
    <citation type="submission" date="2014-07" db="EMBL/GenBank/DDBJ databases">
        <authorList>
            <person name="Urmite Genomes Urmite Genomes"/>
        </authorList>
    </citation>
    <scope>NUCLEOTIDE SEQUENCE</scope>
    <source>
        <strain evidence="5">13S34_air</strain>
    </source>
</reference>
<evidence type="ECO:0000259" key="4">
    <source>
        <dbReference type="Pfam" id="PF05193"/>
    </source>
</evidence>
<dbReference type="Pfam" id="PF00675">
    <property type="entry name" value="Peptidase_M16"/>
    <property type="match status" value="1"/>
</dbReference>
<dbReference type="GO" id="GO:0004222">
    <property type="term" value="F:metalloendopeptidase activity"/>
    <property type="evidence" value="ECO:0007669"/>
    <property type="project" value="InterPro"/>
</dbReference>
<evidence type="ECO:0000259" key="3">
    <source>
        <dbReference type="Pfam" id="PF00675"/>
    </source>
</evidence>
<keyword evidence="5" id="KW-0645">Protease</keyword>
<evidence type="ECO:0000256" key="2">
    <source>
        <dbReference type="RuleBase" id="RU004447"/>
    </source>
</evidence>
<dbReference type="InterPro" id="IPR050361">
    <property type="entry name" value="MPP/UQCRC_Complex"/>
</dbReference>
<dbReference type="PROSITE" id="PS00143">
    <property type="entry name" value="INSULINASE"/>
    <property type="match status" value="1"/>
</dbReference>
<evidence type="ECO:0000256" key="1">
    <source>
        <dbReference type="ARBA" id="ARBA00007261"/>
    </source>
</evidence>
<dbReference type="Gene3D" id="3.30.830.10">
    <property type="entry name" value="Metalloenzyme, LuxS/M16 peptidase-like"/>
    <property type="match status" value="2"/>
</dbReference>
<organism evidence="5">
    <name type="scientific">Metalysinibacillus saudimassiliensis</name>
    <dbReference type="NCBI Taxonomy" id="1461583"/>
    <lineage>
        <taxon>Bacteria</taxon>
        <taxon>Bacillati</taxon>
        <taxon>Bacillota</taxon>
        <taxon>Bacilli</taxon>
        <taxon>Bacillales</taxon>
        <taxon>Caryophanaceae</taxon>
        <taxon>Metalysinibacillus</taxon>
    </lineage>
</organism>
<dbReference type="InterPro" id="IPR001431">
    <property type="entry name" value="Pept_M16_Zn_BS"/>
</dbReference>
<dbReference type="AlphaFoldDB" id="A0A078MAX6"/>
<dbReference type="GO" id="GO:0006508">
    <property type="term" value="P:proteolysis"/>
    <property type="evidence" value="ECO:0007669"/>
    <property type="project" value="UniProtKB-KW"/>
</dbReference>
<dbReference type="InterPro" id="IPR011765">
    <property type="entry name" value="Pept_M16_N"/>
</dbReference>
<dbReference type="SUPFAM" id="SSF63411">
    <property type="entry name" value="LuxS/MPP-like metallohydrolase"/>
    <property type="match status" value="2"/>
</dbReference>
<name>A0A078MAX6_9BACL</name>
<dbReference type="HOGENOM" id="CLU_009902_3_0_9"/>
<dbReference type="FunFam" id="3.30.830.10:FF:000008">
    <property type="entry name" value="Mitochondrial-processing peptidase subunit beta"/>
    <property type="match status" value="1"/>
</dbReference>
<dbReference type="PANTHER" id="PTHR11851:SF49">
    <property type="entry name" value="MITOCHONDRIAL-PROCESSING PEPTIDASE SUBUNIT ALPHA"/>
    <property type="match status" value="1"/>
</dbReference>
<gene>
    <name evidence="5" type="primary">albF_1</name>
    <name evidence="5" type="ORF">BN1050_02021</name>
</gene>
<accession>A0A078MAX6</accession>
<dbReference type="MEROPS" id="M16.A15"/>
<feature type="domain" description="Peptidase M16 N-terminal" evidence="3">
    <location>
        <begin position="12"/>
        <end position="160"/>
    </location>
</feature>
<dbReference type="PATRIC" id="fig|1461583.4.peg.1944"/>